<dbReference type="AlphaFoldDB" id="A0A2S9H0Z3"/>
<accession>A0A2S9H0Z3</accession>
<name>A0A2S9H0Z3_9BURK</name>
<evidence type="ECO:0000313" key="2">
    <source>
        <dbReference type="Proteomes" id="UP000237839"/>
    </source>
</evidence>
<dbReference type="RefSeq" id="WP_105531311.1">
    <property type="nucleotide sequence ID" value="NZ_PUGF01000006.1"/>
</dbReference>
<proteinExistence type="predicted"/>
<dbReference type="Proteomes" id="UP000237839">
    <property type="component" value="Unassembled WGS sequence"/>
</dbReference>
<dbReference type="EMBL" id="PUGF01000006">
    <property type="protein sequence ID" value="PRC93649.1"/>
    <property type="molecule type" value="Genomic_DNA"/>
</dbReference>
<keyword evidence="2" id="KW-1185">Reference proteome</keyword>
<dbReference type="InterPro" id="IPR021459">
    <property type="entry name" value="GH101-related"/>
</dbReference>
<keyword evidence="1" id="KW-0378">Hydrolase</keyword>
<reference evidence="1 2" key="1">
    <citation type="submission" date="2018-02" db="EMBL/GenBank/DDBJ databases">
        <title>Solimicrobium silvestre gen. nov., sp. nov., isolated from alpine forest soil.</title>
        <authorList>
            <person name="Margesin R."/>
            <person name="Albuquerque L."/>
            <person name="Zhang D.-C."/>
            <person name="Froufe H.J.C."/>
            <person name="Severino R."/>
            <person name="Roxo I."/>
            <person name="Egas C."/>
            <person name="Da Costa M.S."/>
        </authorList>
    </citation>
    <scope>NUCLEOTIDE SEQUENCE [LARGE SCALE GENOMIC DNA]</scope>
    <source>
        <strain evidence="1 2">S20-91</strain>
    </source>
</reference>
<evidence type="ECO:0000313" key="1">
    <source>
        <dbReference type="EMBL" id="PRC93649.1"/>
    </source>
</evidence>
<dbReference type="GO" id="GO:0016787">
    <property type="term" value="F:hydrolase activity"/>
    <property type="evidence" value="ECO:0007669"/>
    <property type="project" value="UniProtKB-KW"/>
</dbReference>
<comment type="caution">
    <text evidence="1">The sequence shown here is derived from an EMBL/GenBank/DDBJ whole genome shotgun (WGS) entry which is preliminary data.</text>
</comment>
<gene>
    <name evidence="1" type="ORF">S2091_1650</name>
</gene>
<sequence>MPPPYFIRLATYFLLFILLLPLSGQALTLSSPDWLIEIDPATLSATAQLPDGQRLVISSAQNTDRVMSLKNSASEASWRLGDTGIQVNARLDGHKLIVRFSSSTTSVMQWPLIPSGARGLILPLAEGNYIPAQHSIWRDALAGDYNDIDTTEGLSLPVLGLDHGDQVLSVLFINPFHNRLHFTPEPNGIALVAEHRFTSPAPYEIQISLNDANWLAPALEYRKWLKAQGRFISLESKLAAAQDGEALIGASHAYLWGSRLLALTDVRDWRGLQTRLKKLPRLIGKFDDVGQQALRQLATSNEVWLQRVLIDNLNTALESRFAGNDVQTIRQRKNYAIQQFGEVLINPERWGEGASTKMIAALQQAGLSRLWLGLPQWEAGYAHPEAIAAARLAGYLIAPYDSYNTALPDNGNQDWSSSHLGQDAFERCGIMQDDGQRRSGFQGEGVYTNSACIRPILEQRVRDIQYESGYNSWFIDADASGMLFDDMDPAKPTSQAQDAESRQAGMAWISNNLGLVVGSENGHATVNRSIAFAHGLQTNGFGWRDPDMRNNSASPYFMGRWFPESQPQVFFRAAAIKPVYRALYFDPATRLPLFQAAFHDSIITTHHWLIDSLKFPETRQTTELLAQLYNVAPLLNLSLDTNAERLPYLKHLDDFFRPLHQRLAFQALTKFSWKNADGQVQETRFADGTRIVANFSSKLYDDGTLKVPGLSVLASMPDGTVSRFQSEMMNIKPTS</sequence>
<protein>
    <submittedName>
        <fullName evidence="1">Glycosyl hydrolases related to GH101 family</fullName>
    </submittedName>
</protein>
<dbReference type="Pfam" id="PF11308">
    <property type="entry name" value="Glyco_hydro_129"/>
    <property type="match status" value="1"/>
</dbReference>
<organism evidence="1 2">
    <name type="scientific">Solimicrobium silvestre</name>
    <dbReference type="NCBI Taxonomy" id="2099400"/>
    <lineage>
        <taxon>Bacteria</taxon>
        <taxon>Pseudomonadati</taxon>
        <taxon>Pseudomonadota</taxon>
        <taxon>Betaproteobacteria</taxon>
        <taxon>Burkholderiales</taxon>
        <taxon>Oxalobacteraceae</taxon>
        <taxon>Solimicrobium</taxon>
    </lineage>
</organism>
<dbReference type="OrthoDB" id="3222930at2"/>